<feature type="region of interest" description="Disordered" evidence="1">
    <location>
        <begin position="364"/>
        <end position="441"/>
    </location>
</feature>
<feature type="region of interest" description="Disordered" evidence="1">
    <location>
        <begin position="260"/>
        <end position="336"/>
    </location>
</feature>
<dbReference type="Gene3D" id="3.10.310.50">
    <property type="match status" value="1"/>
</dbReference>
<reference evidence="4 5" key="1">
    <citation type="submission" date="2021-03" db="EMBL/GenBank/DDBJ databases">
        <authorList>
            <person name="Xin L."/>
        </authorList>
    </citation>
    <scope>NUCLEOTIDE SEQUENCE [LARGE SCALE GENOMIC DNA]</scope>
    <source>
        <strain evidence="4 5">XHU 5031</strain>
    </source>
</reference>
<comment type="caution">
    <text evidence="4">The sequence shown here is derived from an EMBL/GenBank/DDBJ whole genome shotgun (WGS) entry which is preliminary data.</text>
</comment>
<dbReference type="InterPro" id="IPR007621">
    <property type="entry name" value="TPM_dom"/>
</dbReference>
<protein>
    <submittedName>
        <fullName evidence="4">TPM domain-containing protein</fullName>
    </submittedName>
</protein>
<keyword evidence="2" id="KW-0472">Membrane</keyword>
<keyword evidence="2" id="KW-0812">Transmembrane</keyword>
<evidence type="ECO:0000313" key="5">
    <source>
        <dbReference type="Proteomes" id="UP000664617"/>
    </source>
</evidence>
<dbReference type="Pfam" id="PF04536">
    <property type="entry name" value="TPM_phosphatase"/>
    <property type="match status" value="1"/>
</dbReference>
<keyword evidence="2" id="KW-1133">Transmembrane helix</keyword>
<feature type="compositionally biased region" description="Acidic residues" evidence="1">
    <location>
        <begin position="263"/>
        <end position="277"/>
    </location>
</feature>
<proteinExistence type="predicted"/>
<evidence type="ECO:0000259" key="3">
    <source>
        <dbReference type="Pfam" id="PF04536"/>
    </source>
</evidence>
<name>A0ABS3ID27_9MICO</name>
<evidence type="ECO:0000313" key="4">
    <source>
        <dbReference type="EMBL" id="MBO0610939.1"/>
    </source>
</evidence>
<feature type="compositionally biased region" description="Low complexity" evidence="1">
    <location>
        <begin position="385"/>
        <end position="397"/>
    </location>
</feature>
<reference evidence="5" key="2">
    <citation type="submission" date="2023-07" db="EMBL/GenBank/DDBJ databases">
        <title>Myceligenerans salitolerans sp. nov., a halotolerant actinomycete isolated from a salt lake in Xinjiang, China.</title>
        <authorList>
            <person name="Guan T."/>
        </authorList>
    </citation>
    <scope>NUCLEOTIDE SEQUENCE [LARGE SCALE GENOMIC DNA]</scope>
    <source>
        <strain evidence="5">XHU 5031</strain>
    </source>
</reference>
<dbReference type="Proteomes" id="UP000664617">
    <property type="component" value="Unassembled WGS sequence"/>
</dbReference>
<sequence length="878" mass="89467">MTQTLAPHDHPAPDARAGTTSSRRTVLAGVIAGGVLVGLFGTAFAIGGTTLSDHAEAGVVGADHDPPAGAEPSPTGTELLSAKVQAATMQDILPSAMPIVVDVPVTDEAGVLSPEEYERVSQAVAAVEAETSLRLFVVYLETFDGIPPEDWADATATKSGLTPEELLLAIATTDHVQGLSVDVNGPVSTRDHASIVAASQTAVAEGDWAAAATGAAEAAVDTRDPGGWSWWTVVALLAVVAVGAALAAGWWYLRHRGPRAEADTPEDDVPYAADDDGAPSAGDGDATSTPAGTPVRTPADAGRLRDAPTVPTMPGSADDRATAAPSPADDGSEPDHAVVRTPAIAGVTPVRAGTMTAAAPAAPAPALAPLSPTRPTTGSVSGPLPTTMTATAAAPVVAPAPAPDGSPRSHPEDDDASGAHRPGPAGGRPDGPSGALPDDLSDGELAARADDALVTLDDALRTSAQELELARAESSGGGLHDLEVVLADATERTREAFALRAELLSADEGPSRDLAHQVLALCSEASASLDSGTAALEDVRRLKSRANRLLDASWQRAGELDRKIEQAREALSALAGEFPGDAIKPVTGNAELAEHLVADARRAIDTGRAASAKRDRAFAAAAARSAQNALAHAERLLDEVHATHADLTEALPRLDKAVASLTQDVGDTERVAGGDPQAAMARTTARAALKQVEVTRETADPFALLARVAAAESALDRALARHRDASEVDARKAALVRDTLSRLDVRLRQVDTLVTTRRGAVGPDARMRHSEAARLTAASRDARARGDRAAALDLAQRADTQAFQALTAALRDAAADGAPRGMPLAGINLTLEGRRGHGGGTGAKAGLLGLLTRSPRHVRTGGIGGGFGGGGFGSGRAD</sequence>
<accession>A0ABS3ID27</accession>
<evidence type="ECO:0000256" key="2">
    <source>
        <dbReference type="SAM" id="Phobius"/>
    </source>
</evidence>
<organism evidence="4 5">
    <name type="scientific">Myceligenerans salitolerans</name>
    <dbReference type="NCBI Taxonomy" id="1230528"/>
    <lineage>
        <taxon>Bacteria</taxon>
        <taxon>Bacillati</taxon>
        <taxon>Actinomycetota</taxon>
        <taxon>Actinomycetes</taxon>
        <taxon>Micrococcales</taxon>
        <taxon>Promicromonosporaceae</taxon>
        <taxon>Myceligenerans</taxon>
    </lineage>
</organism>
<feature type="region of interest" description="Disordered" evidence="1">
    <location>
        <begin position="1"/>
        <end position="22"/>
    </location>
</feature>
<dbReference type="RefSeq" id="WP_207276908.1">
    <property type="nucleotide sequence ID" value="NZ_JAFMPK010000048.1"/>
</dbReference>
<dbReference type="PROSITE" id="PS51318">
    <property type="entry name" value="TAT"/>
    <property type="match status" value="1"/>
</dbReference>
<dbReference type="EMBL" id="JAFMPK010000048">
    <property type="protein sequence ID" value="MBO0610939.1"/>
    <property type="molecule type" value="Genomic_DNA"/>
</dbReference>
<feature type="transmembrane region" description="Helical" evidence="2">
    <location>
        <begin position="228"/>
        <end position="253"/>
    </location>
</feature>
<evidence type="ECO:0000256" key="1">
    <source>
        <dbReference type="SAM" id="MobiDB-lite"/>
    </source>
</evidence>
<dbReference type="InterPro" id="IPR006311">
    <property type="entry name" value="TAT_signal"/>
</dbReference>
<feature type="domain" description="TPM" evidence="3">
    <location>
        <begin position="105"/>
        <end position="221"/>
    </location>
</feature>
<feature type="transmembrane region" description="Helical" evidence="2">
    <location>
        <begin position="26"/>
        <end position="46"/>
    </location>
</feature>
<keyword evidence="5" id="KW-1185">Reference proteome</keyword>
<gene>
    <name evidence="4" type="ORF">J0911_18090</name>
</gene>